<gene>
    <name evidence="2" type="ORF">DPMN_081229</name>
</gene>
<organism evidence="2 3">
    <name type="scientific">Dreissena polymorpha</name>
    <name type="common">Zebra mussel</name>
    <name type="synonym">Mytilus polymorpha</name>
    <dbReference type="NCBI Taxonomy" id="45954"/>
    <lineage>
        <taxon>Eukaryota</taxon>
        <taxon>Metazoa</taxon>
        <taxon>Spiralia</taxon>
        <taxon>Lophotrochozoa</taxon>
        <taxon>Mollusca</taxon>
        <taxon>Bivalvia</taxon>
        <taxon>Autobranchia</taxon>
        <taxon>Heteroconchia</taxon>
        <taxon>Euheterodonta</taxon>
        <taxon>Imparidentia</taxon>
        <taxon>Neoheterodontei</taxon>
        <taxon>Myida</taxon>
        <taxon>Dreissenoidea</taxon>
        <taxon>Dreissenidae</taxon>
        <taxon>Dreissena</taxon>
    </lineage>
</organism>
<comment type="caution">
    <text evidence="2">The sequence shown here is derived from an EMBL/GenBank/DDBJ whole genome shotgun (WGS) entry which is preliminary data.</text>
</comment>
<protein>
    <submittedName>
        <fullName evidence="2">Uncharacterized protein</fullName>
    </submittedName>
</protein>
<evidence type="ECO:0000313" key="3">
    <source>
        <dbReference type="Proteomes" id="UP000828390"/>
    </source>
</evidence>
<reference evidence="2" key="2">
    <citation type="submission" date="2020-11" db="EMBL/GenBank/DDBJ databases">
        <authorList>
            <person name="McCartney M.A."/>
            <person name="Auch B."/>
            <person name="Kono T."/>
            <person name="Mallez S."/>
            <person name="Becker A."/>
            <person name="Gohl D.M."/>
            <person name="Silverstein K.A.T."/>
            <person name="Koren S."/>
            <person name="Bechman K.B."/>
            <person name="Herman A."/>
            <person name="Abrahante J.E."/>
            <person name="Garbe J."/>
        </authorList>
    </citation>
    <scope>NUCLEOTIDE SEQUENCE</scope>
    <source>
        <strain evidence="2">Duluth1</strain>
        <tissue evidence="2">Whole animal</tissue>
    </source>
</reference>
<dbReference type="Proteomes" id="UP000828390">
    <property type="component" value="Unassembled WGS sequence"/>
</dbReference>
<feature type="region of interest" description="Disordered" evidence="1">
    <location>
        <begin position="42"/>
        <end position="78"/>
    </location>
</feature>
<dbReference type="EMBL" id="JAIWYP010000016">
    <property type="protein sequence ID" value="KAH3693789.1"/>
    <property type="molecule type" value="Genomic_DNA"/>
</dbReference>
<sequence length="102" mass="11447">MPSHSGSSFDTVMTFTQLPRIAIGSASFRSVLLEMELEKEESSCTYTDNSDTDCETRSRNNTMFRGTKASKPHSMISQGHRLRPAVLSIMTISKFRRLKQGV</sequence>
<evidence type="ECO:0000256" key="1">
    <source>
        <dbReference type="SAM" id="MobiDB-lite"/>
    </source>
</evidence>
<keyword evidence="3" id="KW-1185">Reference proteome</keyword>
<reference evidence="2" key="1">
    <citation type="journal article" date="2019" name="bioRxiv">
        <title>The Genome of the Zebra Mussel, Dreissena polymorpha: A Resource for Invasive Species Research.</title>
        <authorList>
            <person name="McCartney M.A."/>
            <person name="Auch B."/>
            <person name="Kono T."/>
            <person name="Mallez S."/>
            <person name="Zhang Y."/>
            <person name="Obille A."/>
            <person name="Becker A."/>
            <person name="Abrahante J.E."/>
            <person name="Garbe J."/>
            <person name="Badalamenti J.P."/>
            <person name="Herman A."/>
            <person name="Mangelson H."/>
            <person name="Liachko I."/>
            <person name="Sullivan S."/>
            <person name="Sone E.D."/>
            <person name="Koren S."/>
            <person name="Silverstein K.A.T."/>
            <person name="Beckman K.B."/>
            <person name="Gohl D.M."/>
        </authorList>
    </citation>
    <scope>NUCLEOTIDE SEQUENCE</scope>
    <source>
        <strain evidence="2">Duluth1</strain>
        <tissue evidence="2">Whole animal</tissue>
    </source>
</reference>
<evidence type="ECO:0000313" key="2">
    <source>
        <dbReference type="EMBL" id="KAH3693789.1"/>
    </source>
</evidence>
<name>A0A9D4BGB9_DREPO</name>
<proteinExistence type="predicted"/>
<dbReference type="AlphaFoldDB" id="A0A9D4BGB9"/>
<accession>A0A9D4BGB9</accession>